<sequence>MTPEQARQYVEDALGRVAPDARLQDIPPDADFRDLFELDSLDFLSYVENLSEASGRRIDEDDYPEITTMAGAVGFLARSTP</sequence>
<dbReference type="Gene3D" id="1.10.1200.10">
    <property type="entry name" value="ACP-like"/>
    <property type="match status" value="1"/>
</dbReference>
<keyword evidence="3" id="KW-1185">Reference proteome</keyword>
<reference evidence="2 3" key="1">
    <citation type="submission" date="2020-08" db="EMBL/GenBank/DDBJ databases">
        <title>Sequencing the genomes of 1000 actinobacteria strains.</title>
        <authorList>
            <person name="Klenk H.-P."/>
        </authorList>
    </citation>
    <scope>NUCLEOTIDE SEQUENCE [LARGE SCALE GENOMIC DNA]</scope>
    <source>
        <strain evidence="2 3">DSM 45913</strain>
    </source>
</reference>
<dbReference type="EMBL" id="JACHJB010000003">
    <property type="protein sequence ID" value="MBB6349988.1"/>
    <property type="molecule type" value="Genomic_DNA"/>
</dbReference>
<proteinExistence type="predicted"/>
<evidence type="ECO:0000313" key="2">
    <source>
        <dbReference type="EMBL" id="MBB6349988.1"/>
    </source>
</evidence>
<dbReference type="InterPro" id="IPR036736">
    <property type="entry name" value="ACP-like_sf"/>
</dbReference>
<dbReference type="Pfam" id="PF00550">
    <property type="entry name" value="PP-binding"/>
    <property type="match status" value="1"/>
</dbReference>
<name>A0A7X0C8D7_9ACTN</name>
<protein>
    <submittedName>
        <fullName evidence="2">Acyl carrier protein</fullName>
    </submittedName>
</protein>
<dbReference type="PROSITE" id="PS50075">
    <property type="entry name" value="CARRIER"/>
    <property type="match status" value="1"/>
</dbReference>
<evidence type="ECO:0000259" key="1">
    <source>
        <dbReference type="PROSITE" id="PS50075"/>
    </source>
</evidence>
<dbReference type="SUPFAM" id="SSF47336">
    <property type="entry name" value="ACP-like"/>
    <property type="match status" value="1"/>
</dbReference>
<organism evidence="2 3">
    <name type="scientific">Nonomuraea muscovyensis</name>
    <dbReference type="NCBI Taxonomy" id="1124761"/>
    <lineage>
        <taxon>Bacteria</taxon>
        <taxon>Bacillati</taxon>
        <taxon>Actinomycetota</taxon>
        <taxon>Actinomycetes</taxon>
        <taxon>Streptosporangiales</taxon>
        <taxon>Streptosporangiaceae</taxon>
        <taxon>Nonomuraea</taxon>
    </lineage>
</organism>
<evidence type="ECO:0000313" key="3">
    <source>
        <dbReference type="Proteomes" id="UP000583800"/>
    </source>
</evidence>
<dbReference type="AlphaFoldDB" id="A0A7X0C8D7"/>
<comment type="caution">
    <text evidence="2">The sequence shown here is derived from an EMBL/GenBank/DDBJ whole genome shotgun (WGS) entry which is preliminary data.</text>
</comment>
<dbReference type="InterPro" id="IPR009081">
    <property type="entry name" value="PP-bd_ACP"/>
</dbReference>
<accession>A0A7X0C8D7</accession>
<dbReference type="Proteomes" id="UP000583800">
    <property type="component" value="Unassembled WGS sequence"/>
</dbReference>
<gene>
    <name evidence="2" type="ORF">FHU36_006560</name>
</gene>
<dbReference type="RefSeq" id="WP_185087854.1">
    <property type="nucleotide sequence ID" value="NZ_JACHJB010000003.1"/>
</dbReference>
<feature type="domain" description="Carrier" evidence="1">
    <location>
        <begin position="1"/>
        <end position="80"/>
    </location>
</feature>